<feature type="transmembrane region" description="Helical" evidence="5">
    <location>
        <begin position="122"/>
        <end position="139"/>
    </location>
</feature>
<evidence type="ECO:0000256" key="3">
    <source>
        <dbReference type="ARBA" id="ARBA00022989"/>
    </source>
</evidence>
<dbReference type="GO" id="GO:0016020">
    <property type="term" value="C:membrane"/>
    <property type="evidence" value="ECO:0007669"/>
    <property type="project" value="UniProtKB-SubCell"/>
</dbReference>
<feature type="non-terminal residue" evidence="7">
    <location>
        <position position="1"/>
    </location>
</feature>
<comment type="subcellular location">
    <subcellularLocation>
        <location evidence="1">Membrane</location>
        <topology evidence="1">Multi-pass membrane protein</topology>
    </subcellularLocation>
</comment>
<feature type="transmembrane region" description="Helical" evidence="5">
    <location>
        <begin position="146"/>
        <end position="165"/>
    </location>
</feature>
<dbReference type="InterPro" id="IPR052185">
    <property type="entry name" value="IPC_Synthase-Related"/>
</dbReference>
<keyword evidence="4 5" id="KW-0472">Membrane</keyword>
<keyword evidence="2 5" id="KW-0812">Transmembrane</keyword>
<evidence type="ECO:0000256" key="4">
    <source>
        <dbReference type="ARBA" id="ARBA00023136"/>
    </source>
</evidence>
<gene>
    <name evidence="7" type="ORF">MNBD_BACTEROID07-61</name>
</gene>
<name>A0A3B0UYC5_9ZZZZ</name>
<dbReference type="SUPFAM" id="SSF48317">
    <property type="entry name" value="Acid phosphatase/Vanadium-dependent haloperoxidase"/>
    <property type="match status" value="1"/>
</dbReference>
<evidence type="ECO:0000256" key="5">
    <source>
        <dbReference type="SAM" id="Phobius"/>
    </source>
</evidence>
<dbReference type="Pfam" id="PF14378">
    <property type="entry name" value="PAP2_3"/>
    <property type="match status" value="1"/>
</dbReference>
<proteinExistence type="predicted"/>
<dbReference type="EMBL" id="UOET01000523">
    <property type="protein sequence ID" value="VAW30477.1"/>
    <property type="molecule type" value="Genomic_DNA"/>
</dbReference>
<sequence length="207" mass="24521">DRELAQMDFSMFGVYPTVWIEQWVRPWLTDLLYLVYFIYYPFPLFILVYLYRKKQFTALDRSVFILLVVNYGAYITYFFVPAMGPRYYEPIMQLQTKVLNGIFLAVPIRNLIHVFEPNKFDAFPSLHIATSLTTMIIMAKYNKRMFLIFIPLFIGILVAVIYCRFHYVVDIFAGIVWTVVAFTLAGKFYDKKITGRLRPYCKTEINV</sequence>
<dbReference type="PANTHER" id="PTHR31310">
    <property type="match status" value="1"/>
</dbReference>
<evidence type="ECO:0000256" key="2">
    <source>
        <dbReference type="ARBA" id="ARBA00022692"/>
    </source>
</evidence>
<dbReference type="InterPro" id="IPR026841">
    <property type="entry name" value="Aur1/Ipt1"/>
</dbReference>
<dbReference type="PANTHER" id="PTHR31310:SF7">
    <property type="entry name" value="PA-PHOSPHATASE RELATED-FAMILY PROTEIN DDB_G0268928"/>
    <property type="match status" value="1"/>
</dbReference>
<feature type="transmembrane region" description="Helical" evidence="5">
    <location>
        <begin position="31"/>
        <end position="51"/>
    </location>
</feature>
<protein>
    <recommendedName>
        <fullName evidence="6">Inositolphosphotransferase Aur1/Ipt1 domain-containing protein</fullName>
    </recommendedName>
</protein>
<dbReference type="Gene3D" id="1.20.144.10">
    <property type="entry name" value="Phosphatidic acid phosphatase type 2/haloperoxidase"/>
    <property type="match status" value="1"/>
</dbReference>
<evidence type="ECO:0000259" key="6">
    <source>
        <dbReference type="Pfam" id="PF14378"/>
    </source>
</evidence>
<feature type="transmembrane region" description="Helical" evidence="5">
    <location>
        <begin position="171"/>
        <end position="189"/>
    </location>
</feature>
<reference evidence="7" key="1">
    <citation type="submission" date="2018-06" db="EMBL/GenBank/DDBJ databases">
        <authorList>
            <person name="Zhirakovskaya E."/>
        </authorList>
    </citation>
    <scope>NUCLEOTIDE SEQUENCE</scope>
</reference>
<dbReference type="AlphaFoldDB" id="A0A3B0UYC5"/>
<dbReference type="InterPro" id="IPR036938">
    <property type="entry name" value="PAP2/HPO_sf"/>
</dbReference>
<feature type="domain" description="Inositolphosphotransferase Aur1/Ipt1" evidence="6">
    <location>
        <begin position="13"/>
        <end position="184"/>
    </location>
</feature>
<evidence type="ECO:0000313" key="7">
    <source>
        <dbReference type="EMBL" id="VAW30477.1"/>
    </source>
</evidence>
<accession>A0A3B0UYC5</accession>
<feature type="transmembrane region" description="Helical" evidence="5">
    <location>
        <begin position="63"/>
        <end position="80"/>
    </location>
</feature>
<keyword evidence="3 5" id="KW-1133">Transmembrane helix</keyword>
<evidence type="ECO:0000256" key="1">
    <source>
        <dbReference type="ARBA" id="ARBA00004141"/>
    </source>
</evidence>
<organism evidence="7">
    <name type="scientific">hydrothermal vent metagenome</name>
    <dbReference type="NCBI Taxonomy" id="652676"/>
    <lineage>
        <taxon>unclassified sequences</taxon>
        <taxon>metagenomes</taxon>
        <taxon>ecological metagenomes</taxon>
    </lineage>
</organism>